<feature type="transmembrane region" description="Helical" evidence="7">
    <location>
        <begin position="12"/>
        <end position="31"/>
    </location>
</feature>
<evidence type="ECO:0000256" key="1">
    <source>
        <dbReference type="ARBA" id="ARBA00004651"/>
    </source>
</evidence>
<feature type="transmembrane region" description="Helical" evidence="7">
    <location>
        <begin position="66"/>
        <end position="91"/>
    </location>
</feature>
<keyword evidence="4 7" id="KW-0812">Transmembrane</keyword>
<dbReference type="GO" id="GO:0005886">
    <property type="term" value="C:plasma membrane"/>
    <property type="evidence" value="ECO:0007669"/>
    <property type="project" value="UniProtKB-SubCell"/>
</dbReference>
<feature type="transmembrane region" description="Helical" evidence="7">
    <location>
        <begin position="160"/>
        <end position="179"/>
    </location>
</feature>
<comment type="similarity">
    <text evidence="2">Belongs to the FliR/MopE/SpaR family.</text>
</comment>
<evidence type="ECO:0000256" key="3">
    <source>
        <dbReference type="ARBA" id="ARBA00022475"/>
    </source>
</evidence>
<evidence type="ECO:0000256" key="6">
    <source>
        <dbReference type="ARBA" id="ARBA00023136"/>
    </source>
</evidence>
<gene>
    <name evidence="8" type="ORF">CLOSYM_04329</name>
</gene>
<keyword evidence="3" id="KW-1003">Cell membrane</keyword>
<keyword evidence="6 7" id="KW-0472">Membrane</keyword>
<dbReference type="Pfam" id="PF01311">
    <property type="entry name" value="Bac_export_1"/>
    <property type="match status" value="1"/>
</dbReference>
<dbReference type="PANTHER" id="PTHR30065">
    <property type="entry name" value="FLAGELLAR BIOSYNTHETIC PROTEIN FLIR"/>
    <property type="match status" value="1"/>
</dbReference>
<feature type="transmembrane region" description="Helical" evidence="7">
    <location>
        <begin position="216"/>
        <end position="236"/>
    </location>
</feature>
<feature type="transmembrane region" description="Helical" evidence="7">
    <location>
        <begin position="97"/>
        <end position="117"/>
    </location>
</feature>
<evidence type="ECO:0000256" key="2">
    <source>
        <dbReference type="ARBA" id="ARBA00009772"/>
    </source>
</evidence>
<reference evidence="8 9" key="1">
    <citation type="submission" date="2013-07" db="EMBL/GenBank/DDBJ databases">
        <authorList>
            <person name="Weinstock G."/>
            <person name="Sodergren E."/>
            <person name="Wylie T."/>
            <person name="Fulton L."/>
            <person name="Fulton R."/>
            <person name="Fronick C."/>
            <person name="O'Laughlin M."/>
            <person name="Godfrey J."/>
            <person name="Miner T."/>
            <person name="Herter B."/>
            <person name="Appelbaum E."/>
            <person name="Cordes M."/>
            <person name="Lek S."/>
            <person name="Wollam A."/>
            <person name="Pepin K.H."/>
            <person name="Palsikar V.B."/>
            <person name="Mitreva M."/>
            <person name="Wilson R.K."/>
        </authorList>
    </citation>
    <scope>NUCLEOTIDE SEQUENCE [LARGE SCALE GENOMIC DNA]</scope>
    <source>
        <strain evidence="8 9">ATCC 14940</strain>
    </source>
</reference>
<dbReference type="EMBL" id="AWSU01000344">
    <property type="protein sequence ID" value="ERI74071.1"/>
    <property type="molecule type" value="Genomic_DNA"/>
</dbReference>
<evidence type="ECO:0000256" key="4">
    <source>
        <dbReference type="ARBA" id="ARBA00022692"/>
    </source>
</evidence>
<protein>
    <submittedName>
        <fullName evidence="8">Bacterial export protein, family 1</fullName>
    </submittedName>
</protein>
<accession>A0ABC9TS24</accession>
<comment type="subcellular location">
    <subcellularLocation>
        <location evidence="1">Cell membrane</location>
        <topology evidence="1">Multi-pass membrane protein</topology>
    </subcellularLocation>
</comment>
<dbReference type="Proteomes" id="UP000016491">
    <property type="component" value="Unassembled WGS sequence"/>
</dbReference>
<feature type="transmembrane region" description="Helical" evidence="7">
    <location>
        <begin position="37"/>
        <end position="54"/>
    </location>
</feature>
<dbReference type="PANTHER" id="PTHR30065:SF1">
    <property type="entry name" value="SURFACE PRESENTATION OF ANTIGENS PROTEIN SPAR"/>
    <property type="match status" value="1"/>
</dbReference>
<organism evidence="8 9">
    <name type="scientific">[Clostridium] symbiosum ATCC 14940</name>
    <dbReference type="NCBI Taxonomy" id="411472"/>
    <lineage>
        <taxon>Bacteria</taxon>
        <taxon>Bacillati</taxon>
        <taxon>Bacillota</taxon>
        <taxon>Clostridia</taxon>
        <taxon>Lachnospirales</taxon>
        <taxon>Lachnospiraceae</taxon>
        <taxon>Otoolea</taxon>
    </lineage>
</organism>
<sequence>MEDAVAITDMQLLSFIIVRFSGLVFLNPALGRKNYPAMAKSALVLALSIFAYLFPEISHSMEQEVLIVTPLVYGVLLLKELLVGAVLGFIFEMFFAVVQYAGAVMDFGMGLSMATAYDPQSNVSMSINANLYYLFMLALFFITDSHLVFLRIVLLAGREVPYGNFIVMPGLIWTCLRMFQDCMEMALRMAFPMMAVQLLTEAAVGILMKMVPQIDIFVINIQTKICVGMVLLLLLVSPLGEYIQILLENMLEGAAMALYYFK</sequence>
<name>A0ABC9TS24_CLOSY</name>
<evidence type="ECO:0000313" key="9">
    <source>
        <dbReference type="Proteomes" id="UP000016491"/>
    </source>
</evidence>
<proteinExistence type="inferred from homology"/>
<feature type="transmembrane region" description="Helical" evidence="7">
    <location>
        <begin position="129"/>
        <end position="154"/>
    </location>
</feature>
<comment type="caution">
    <text evidence="8">The sequence shown here is derived from an EMBL/GenBank/DDBJ whole genome shotgun (WGS) entry which is preliminary data.</text>
</comment>
<keyword evidence="5 7" id="KW-1133">Transmembrane helix</keyword>
<dbReference type="PRINTS" id="PR00953">
    <property type="entry name" value="TYPE3IMRPROT"/>
</dbReference>
<evidence type="ECO:0000313" key="8">
    <source>
        <dbReference type="EMBL" id="ERI74071.1"/>
    </source>
</evidence>
<dbReference type="InterPro" id="IPR002010">
    <property type="entry name" value="T3SS_IM_R"/>
</dbReference>
<evidence type="ECO:0000256" key="7">
    <source>
        <dbReference type="SAM" id="Phobius"/>
    </source>
</evidence>
<dbReference type="AlphaFoldDB" id="A0ABC9TS24"/>
<evidence type="ECO:0000256" key="5">
    <source>
        <dbReference type="ARBA" id="ARBA00022989"/>
    </source>
</evidence>